<dbReference type="Proteomes" id="UP000887013">
    <property type="component" value="Unassembled WGS sequence"/>
</dbReference>
<keyword evidence="2" id="KW-1185">Reference proteome</keyword>
<reference evidence="1" key="1">
    <citation type="submission" date="2020-08" db="EMBL/GenBank/DDBJ databases">
        <title>Multicomponent nature underlies the extraordinary mechanical properties of spider dragline silk.</title>
        <authorList>
            <person name="Kono N."/>
            <person name="Nakamura H."/>
            <person name="Mori M."/>
            <person name="Yoshida Y."/>
            <person name="Ohtoshi R."/>
            <person name="Malay A.D."/>
            <person name="Moran D.A.P."/>
            <person name="Tomita M."/>
            <person name="Numata K."/>
            <person name="Arakawa K."/>
        </authorList>
    </citation>
    <scope>NUCLEOTIDE SEQUENCE</scope>
</reference>
<accession>A0A8X6R1N9</accession>
<evidence type="ECO:0000313" key="1">
    <source>
        <dbReference type="EMBL" id="GFU42209.1"/>
    </source>
</evidence>
<gene>
    <name evidence="1" type="ORF">NPIL_698641</name>
</gene>
<evidence type="ECO:0000313" key="2">
    <source>
        <dbReference type="Proteomes" id="UP000887013"/>
    </source>
</evidence>
<proteinExistence type="predicted"/>
<comment type="caution">
    <text evidence="1">The sequence shown here is derived from an EMBL/GenBank/DDBJ whole genome shotgun (WGS) entry which is preliminary data.</text>
</comment>
<name>A0A8X6R1N9_NEPPI</name>
<dbReference type="AlphaFoldDB" id="A0A8X6R1N9"/>
<sequence length="265" mass="31259">MDHVMLNSFRLDREFSVEIVKVGDQIQIQILFYDSCDALRNHDYLVLSPLTWQCLVDGKNISEIPVQKEPIILNNSLVFSVEQRPLRSLIVVLQEFRMKEDFSRHFLSPVCIFNETQWTKLYLAMNDITECVICSLIEIFFDTLSSTVSEGGGKDKNIESKLADSMYEISCDHFKTSIQKVWDCYAHIYKRYGYDSKTLNSEKKFMLYKNLAWCNMDFQQLAREFISKNENWADYMKQFILETIYTEKFKNFTEKVENMCLTSSK</sequence>
<protein>
    <submittedName>
        <fullName evidence="1">Uncharacterized protein</fullName>
    </submittedName>
</protein>
<organism evidence="1 2">
    <name type="scientific">Nephila pilipes</name>
    <name type="common">Giant wood spider</name>
    <name type="synonym">Nephila maculata</name>
    <dbReference type="NCBI Taxonomy" id="299642"/>
    <lineage>
        <taxon>Eukaryota</taxon>
        <taxon>Metazoa</taxon>
        <taxon>Ecdysozoa</taxon>
        <taxon>Arthropoda</taxon>
        <taxon>Chelicerata</taxon>
        <taxon>Arachnida</taxon>
        <taxon>Araneae</taxon>
        <taxon>Araneomorphae</taxon>
        <taxon>Entelegynae</taxon>
        <taxon>Araneoidea</taxon>
        <taxon>Nephilidae</taxon>
        <taxon>Nephila</taxon>
    </lineage>
</organism>
<dbReference type="EMBL" id="BMAW01036013">
    <property type="protein sequence ID" value="GFU42209.1"/>
    <property type="molecule type" value="Genomic_DNA"/>
</dbReference>